<organism evidence="3 4">
    <name type="scientific">Rossellomorea aquimaris</name>
    <dbReference type="NCBI Taxonomy" id="189382"/>
    <lineage>
        <taxon>Bacteria</taxon>
        <taxon>Bacillati</taxon>
        <taxon>Bacillota</taxon>
        <taxon>Bacilli</taxon>
        <taxon>Bacillales</taxon>
        <taxon>Bacillaceae</taxon>
        <taxon>Rossellomorea</taxon>
    </lineage>
</organism>
<dbReference type="InterPro" id="IPR046348">
    <property type="entry name" value="SIS_dom_sf"/>
</dbReference>
<accession>A0A1J6VZN0</accession>
<evidence type="ECO:0000256" key="1">
    <source>
        <dbReference type="ARBA" id="ARBA00009235"/>
    </source>
</evidence>
<evidence type="ECO:0000259" key="2">
    <source>
        <dbReference type="PROSITE" id="PS51464"/>
    </source>
</evidence>
<dbReference type="GO" id="GO:1901135">
    <property type="term" value="P:carbohydrate derivative metabolic process"/>
    <property type="evidence" value="ECO:0007669"/>
    <property type="project" value="InterPro"/>
</dbReference>
<dbReference type="InterPro" id="IPR017552">
    <property type="entry name" value="PHI/rmpB"/>
</dbReference>
<dbReference type="NCBIfam" id="TIGR03127">
    <property type="entry name" value="RuMP_HxlB"/>
    <property type="match status" value="1"/>
</dbReference>
<dbReference type="GO" id="GO:0016853">
    <property type="term" value="F:isomerase activity"/>
    <property type="evidence" value="ECO:0007669"/>
    <property type="project" value="UniProtKB-KW"/>
</dbReference>
<evidence type="ECO:0000313" key="3">
    <source>
        <dbReference type="EMBL" id="OIU69812.1"/>
    </source>
</evidence>
<dbReference type="InterPro" id="IPR001347">
    <property type="entry name" value="SIS_dom"/>
</dbReference>
<comment type="caution">
    <text evidence="3">The sequence shown here is derived from an EMBL/GenBank/DDBJ whole genome shotgun (WGS) entry which is preliminary data.</text>
</comment>
<gene>
    <name evidence="3" type="ORF">BHE18_02575</name>
</gene>
<dbReference type="Proteomes" id="UP000182062">
    <property type="component" value="Unassembled WGS sequence"/>
</dbReference>
<proteinExistence type="inferred from homology"/>
<dbReference type="PANTHER" id="PTHR43443:SF1">
    <property type="entry name" value="3-HEXULOSE-6-PHOSPHATE ISOMERASE"/>
    <property type="match status" value="1"/>
</dbReference>
<dbReference type="Gene3D" id="3.40.50.10490">
    <property type="entry name" value="Glucose-6-phosphate isomerase like protein, domain 1"/>
    <property type="match status" value="1"/>
</dbReference>
<evidence type="ECO:0000313" key="4">
    <source>
        <dbReference type="Proteomes" id="UP000182062"/>
    </source>
</evidence>
<dbReference type="GO" id="GO:0097367">
    <property type="term" value="F:carbohydrate derivative binding"/>
    <property type="evidence" value="ECO:0007669"/>
    <property type="project" value="InterPro"/>
</dbReference>
<dbReference type="RefSeq" id="WP_071619916.1">
    <property type="nucleotide sequence ID" value="NZ_MINN01000117.1"/>
</dbReference>
<protein>
    <submittedName>
        <fullName evidence="3">Sugar isomerase</fullName>
    </submittedName>
</protein>
<dbReference type="PROSITE" id="PS51464">
    <property type="entry name" value="SIS"/>
    <property type="match status" value="1"/>
</dbReference>
<keyword evidence="3" id="KW-0413">Isomerase</keyword>
<reference evidence="3 4" key="1">
    <citation type="submission" date="2016-09" db="EMBL/GenBank/DDBJ databases">
        <title>Bacillus aquimaris SAMM genome sequence reveals colonization and biosurfactant production capacities.</title>
        <authorList>
            <person name="Waghmode S.R."/>
            <person name="Suryavanshi M.V."/>
        </authorList>
    </citation>
    <scope>NUCLEOTIDE SEQUENCE [LARGE SCALE GENOMIC DNA]</scope>
    <source>
        <strain evidence="3 4">SAMM</strain>
    </source>
</reference>
<dbReference type="EMBL" id="MINN01000117">
    <property type="protein sequence ID" value="OIU69812.1"/>
    <property type="molecule type" value="Genomic_DNA"/>
</dbReference>
<comment type="similarity">
    <text evidence="1">Belongs to the SIS family. PHI subfamily.</text>
</comment>
<feature type="domain" description="SIS" evidence="2">
    <location>
        <begin position="29"/>
        <end position="172"/>
    </location>
</feature>
<keyword evidence="4" id="KW-1185">Reference proteome</keyword>
<name>A0A1J6VZN0_9BACI</name>
<dbReference type="Pfam" id="PF01380">
    <property type="entry name" value="SIS"/>
    <property type="match status" value="1"/>
</dbReference>
<dbReference type="OrthoDB" id="9797832at2"/>
<dbReference type="SUPFAM" id="SSF53697">
    <property type="entry name" value="SIS domain"/>
    <property type="match status" value="1"/>
</dbReference>
<sequence>MSYHQVQNEIAHEISNTLGQVDSESVAGLVAEIKKAEKVFFVGVGRVLLSLEAVAKRLAHLGIDTYVVGQITEPAITENDLLIVGSGSGESAFPLIIAKKAKQYHARVAHIGANPDCSMKEYSDHFVRIPVRTKLHLPNEIPSVQPMTSLFEQSLLLLGDSIALMLIREQNIDMPSLWKYHANLE</sequence>
<dbReference type="PANTHER" id="PTHR43443">
    <property type="entry name" value="3-HEXULOSE-6-PHOSPHATE ISOMERASE"/>
    <property type="match status" value="1"/>
</dbReference>
<dbReference type="AlphaFoldDB" id="A0A1J6VZN0"/>